<sequence>LHHECIVGYNLRQLHPEMVSETLSTEVFWDIPEEMQRNDEACLAAVELLKLIKNPQT</sequence>
<evidence type="ECO:0000313" key="2">
    <source>
        <dbReference type="Proteomes" id="UP001153678"/>
    </source>
</evidence>
<name>A0A9W4T9Y9_9GLOM</name>
<protein>
    <submittedName>
        <fullName evidence="1">6743_t:CDS:1</fullName>
    </submittedName>
</protein>
<proteinExistence type="predicted"/>
<feature type="non-terminal residue" evidence="1">
    <location>
        <position position="1"/>
    </location>
</feature>
<dbReference type="Proteomes" id="UP001153678">
    <property type="component" value="Unassembled WGS sequence"/>
</dbReference>
<gene>
    <name evidence="1" type="ORF">FWILDA_LOCUS18540</name>
</gene>
<organism evidence="1 2">
    <name type="scientific">Funneliformis geosporum</name>
    <dbReference type="NCBI Taxonomy" id="1117311"/>
    <lineage>
        <taxon>Eukaryota</taxon>
        <taxon>Fungi</taxon>
        <taxon>Fungi incertae sedis</taxon>
        <taxon>Mucoromycota</taxon>
        <taxon>Glomeromycotina</taxon>
        <taxon>Glomeromycetes</taxon>
        <taxon>Glomerales</taxon>
        <taxon>Glomeraceae</taxon>
        <taxon>Funneliformis</taxon>
    </lineage>
</organism>
<dbReference type="EMBL" id="CAMKVN010018494">
    <property type="protein sequence ID" value="CAI2198373.1"/>
    <property type="molecule type" value="Genomic_DNA"/>
</dbReference>
<accession>A0A9W4T9Y9</accession>
<feature type="non-terminal residue" evidence="1">
    <location>
        <position position="57"/>
    </location>
</feature>
<dbReference type="AlphaFoldDB" id="A0A9W4T9Y9"/>
<evidence type="ECO:0000313" key="1">
    <source>
        <dbReference type="EMBL" id="CAI2198373.1"/>
    </source>
</evidence>
<keyword evidence="2" id="KW-1185">Reference proteome</keyword>
<reference evidence="1" key="1">
    <citation type="submission" date="2022-08" db="EMBL/GenBank/DDBJ databases">
        <authorList>
            <person name="Kallberg Y."/>
            <person name="Tangrot J."/>
            <person name="Rosling A."/>
        </authorList>
    </citation>
    <scope>NUCLEOTIDE SEQUENCE</scope>
    <source>
        <strain evidence="1">Wild A</strain>
    </source>
</reference>
<comment type="caution">
    <text evidence="1">The sequence shown here is derived from an EMBL/GenBank/DDBJ whole genome shotgun (WGS) entry which is preliminary data.</text>
</comment>